<dbReference type="EC" id="2.7.9.1" evidence="4 12"/>
<dbReference type="InterPro" id="IPR008279">
    <property type="entry name" value="PEP-util_enz_mobile_dom"/>
</dbReference>
<dbReference type="SUPFAM" id="SSF52009">
    <property type="entry name" value="Phosphohistidine domain"/>
    <property type="match status" value="1"/>
</dbReference>
<dbReference type="Pfam" id="PF01326">
    <property type="entry name" value="PPDK_N"/>
    <property type="match status" value="1"/>
</dbReference>
<dbReference type="NCBIfam" id="TIGR01828">
    <property type="entry name" value="pyru_phos_dikin"/>
    <property type="match status" value="1"/>
</dbReference>
<feature type="binding site" evidence="14">
    <location>
        <position position="780"/>
    </location>
    <ligand>
        <name>substrate</name>
    </ligand>
</feature>
<keyword evidence="19" id="KW-0670">Pyruvate</keyword>
<dbReference type="PROSITE" id="PS00742">
    <property type="entry name" value="PEP_ENZYMES_2"/>
    <property type="match status" value="1"/>
</dbReference>
<feature type="binding site" evidence="14">
    <location>
        <position position="782"/>
    </location>
    <ligand>
        <name>substrate</name>
    </ligand>
</feature>
<accession>A0A4S1XD47</accession>
<evidence type="ECO:0000256" key="10">
    <source>
        <dbReference type="ARBA" id="ARBA00022840"/>
    </source>
</evidence>
<dbReference type="PROSITE" id="PS00370">
    <property type="entry name" value="PEP_ENZYMES_PHOS_SITE"/>
    <property type="match status" value="1"/>
</dbReference>
<dbReference type="EMBL" id="SRXT01000003">
    <property type="protein sequence ID" value="TGX54021.1"/>
    <property type="molecule type" value="Genomic_DNA"/>
</dbReference>
<keyword evidence="11 15" id="KW-0460">Magnesium</keyword>
<evidence type="ECO:0000256" key="1">
    <source>
        <dbReference type="ARBA" id="ARBA00001946"/>
    </source>
</evidence>
<name>A0A4S1XD47_9SPHN</name>
<evidence type="ECO:0000256" key="12">
    <source>
        <dbReference type="PIRNR" id="PIRNR000853"/>
    </source>
</evidence>
<reference evidence="19 20" key="1">
    <citation type="submission" date="2019-04" db="EMBL/GenBank/DDBJ databases">
        <title>Sphingomonas psychrotolerans sp. nov., isolated from soil in the Tianshan Mountains, Xinjiang, China.</title>
        <authorList>
            <person name="Luo Y."/>
            <person name="Sheng H."/>
        </authorList>
    </citation>
    <scope>NUCLEOTIDE SEQUENCE [LARGE SCALE GENOMIC DNA]</scope>
    <source>
        <strain evidence="19 20">ZFGT-11</strain>
    </source>
</reference>
<comment type="catalytic activity">
    <reaction evidence="12">
        <text>pyruvate + phosphate + ATP = phosphoenolpyruvate + AMP + diphosphate + H(+)</text>
        <dbReference type="Rhea" id="RHEA:10756"/>
        <dbReference type="ChEBI" id="CHEBI:15361"/>
        <dbReference type="ChEBI" id="CHEBI:15378"/>
        <dbReference type="ChEBI" id="CHEBI:30616"/>
        <dbReference type="ChEBI" id="CHEBI:33019"/>
        <dbReference type="ChEBI" id="CHEBI:43474"/>
        <dbReference type="ChEBI" id="CHEBI:58702"/>
        <dbReference type="ChEBI" id="CHEBI:456215"/>
        <dbReference type="EC" id="2.7.9.1"/>
    </reaction>
</comment>
<evidence type="ECO:0000256" key="14">
    <source>
        <dbReference type="PIRSR" id="PIRSR000853-2"/>
    </source>
</evidence>
<dbReference type="SUPFAM" id="SSF56059">
    <property type="entry name" value="Glutathione synthetase ATP-binding domain-like"/>
    <property type="match status" value="1"/>
</dbReference>
<feature type="domain" description="Pyruvate phosphate dikinase AMP/ATP-binding" evidence="17">
    <location>
        <begin position="65"/>
        <end position="370"/>
    </location>
</feature>
<evidence type="ECO:0000256" key="5">
    <source>
        <dbReference type="ARBA" id="ARBA00020138"/>
    </source>
</evidence>
<dbReference type="InterPro" id="IPR013815">
    <property type="entry name" value="ATP_grasp_subdomain_1"/>
</dbReference>
<feature type="binding site" evidence="14">
    <location>
        <position position="630"/>
    </location>
    <ligand>
        <name>substrate</name>
    </ligand>
</feature>
<dbReference type="InterPro" id="IPR002192">
    <property type="entry name" value="PPDK_AMP/ATP-bd"/>
</dbReference>
<evidence type="ECO:0000259" key="17">
    <source>
        <dbReference type="Pfam" id="PF01326"/>
    </source>
</evidence>
<keyword evidence="7 15" id="KW-0479">Metal-binding</keyword>
<feature type="binding site" evidence="15">
    <location>
        <position position="782"/>
    </location>
    <ligand>
        <name>Mg(2+)</name>
        <dbReference type="ChEBI" id="CHEBI:18420"/>
    </ligand>
</feature>
<dbReference type="GO" id="GO:0050242">
    <property type="term" value="F:pyruvate, phosphate dikinase activity"/>
    <property type="evidence" value="ECO:0007669"/>
    <property type="project" value="UniProtKB-UniRule"/>
</dbReference>
<dbReference type="InterPro" id="IPR036637">
    <property type="entry name" value="Phosphohistidine_dom_sf"/>
</dbReference>
<dbReference type="PIRSF" id="PIRSF000853">
    <property type="entry name" value="PPDK"/>
    <property type="match status" value="1"/>
</dbReference>
<sequence length="887" mass="96116">MTQYVYRFGGGVSDGGQGDKNLLGGKGANLDGMAAIGLPVPPGFTISTPVCALYYDEGESFPDSLKTEVATGVAHIEGITAKKFGDPADPLLVSVRSGARVSMPGMMDTVLNLGLNDATVVGLAQISGDDRFAWDSYRRFIQMYSDVVLGLDHDRFEEALEIAKEDNGFSLDTELSASHWQKLVAEYKAIVQELWGKPFPQDVHDQLWGAIGAVFGSWQSERAKVYRRLNDIPGDWGTAVNVQAMVFGNMGETSATGVAFTRDPAKGDNAYYGEFLINAQGEDVVAGIRTPQYLTRAAREAAGAKPLSMEEAMPEVYAQLASVFETLETHYRDMQDIEFTVERGKLWMLQTRSGKRTAKAALKIAVDMANEGLITQEEAILRVDPMALDQLLHPTLDPKAVRDVLTKGLPASPGAASGYAVFDSDTAEKRAAAGDSVILVRVETSPEDIHGMHAARGILTARGGMTSHAAVVARGMGRPCVSGAGTLAIVAKEKLFRVGGREVREGDTITIDGTTGEVMFGAVPTVQPELSGDFGTLMLWADAKRRLKVRANAETPLDCRTAREFGAEGIGLCRTEHMFFEQSRITAVRQMILASDEAGRRAALDKLLPEQRSDFVEIFEVMAGLPCTIRLLDPPLHEFLPHEEAEFEEVAKAADIDVDTLRRRAAELHEFNPMLGHRGCRLGVTYPEIYEMQARAIFEAAIEVAERSGAAPIPEVMIPLVATRRELELMKIVVDKAAQAVFAEKGRTVEYLVGTMIELPRAALRAGEIAEVGEFFSFGTNDLTQTTLGVSRDDAARFLTTYVEKGIYARDPFVSLDVEGVGELISIAAERGRATRPDIKLGICGEHGGDPASIAFCEAIGLDYVSASPYRVPIARLAAAQAALKRE</sequence>
<dbReference type="Gene3D" id="1.10.189.10">
    <property type="entry name" value="Pyruvate Phosphate Dikinase, domain 2"/>
    <property type="match status" value="1"/>
</dbReference>
<evidence type="ECO:0000256" key="7">
    <source>
        <dbReference type="ARBA" id="ARBA00022723"/>
    </source>
</evidence>
<evidence type="ECO:0000313" key="20">
    <source>
        <dbReference type="Proteomes" id="UP000306147"/>
    </source>
</evidence>
<dbReference type="InterPro" id="IPR040442">
    <property type="entry name" value="Pyrv_kinase-like_dom_sf"/>
</dbReference>
<dbReference type="Pfam" id="PF02896">
    <property type="entry name" value="PEP-utilizers_C"/>
    <property type="match status" value="1"/>
</dbReference>
<keyword evidence="10" id="KW-0067">ATP-binding</keyword>
<dbReference type="Pfam" id="PF00391">
    <property type="entry name" value="PEP-utilizers"/>
    <property type="match status" value="1"/>
</dbReference>
<evidence type="ECO:0000313" key="19">
    <source>
        <dbReference type="EMBL" id="TGX54021.1"/>
    </source>
</evidence>
<evidence type="ECO:0000256" key="15">
    <source>
        <dbReference type="PIRSR" id="PIRSR000853-3"/>
    </source>
</evidence>
<evidence type="ECO:0000256" key="9">
    <source>
        <dbReference type="ARBA" id="ARBA00022777"/>
    </source>
</evidence>
<comment type="similarity">
    <text evidence="3 12">Belongs to the PEP-utilizing enzyme family.</text>
</comment>
<keyword evidence="6 19" id="KW-0808">Transferase</keyword>
<dbReference type="Gene3D" id="3.30.470.20">
    <property type="entry name" value="ATP-grasp fold, B domain"/>
    <property type="match status" value="1"/>
</dbReference>
<dbReference type="Gene3D" id="3.20.20.60">
    <property type="entry name" value="Phosphoenolpyruvate-binding domains"/>
    <property type="match status" value="1"/>
</dbReference>
<dbReference type="PANTHER" id="PTHR22931">
    <property type="entry name" value="PHOSPHOENOLPYRUVATE DIKINASE-RELATED"/>
    <property type="match status" value="1"/>
</dbReference>
<proteinExistence type="inferred from homology"/>
<dbReference type="OrthoDB" id="9765468at2"/>
<dbReference type="GO" id="GO:0016301">
    <property type="term" value="F:kinase activity"/>
    <property type="evidence" value="ECO:0007669"/>
    <property type="project" value="UniProtKB-UniRule"/>
</dbReference>
<feature type="domain" description="PEP-utilising enzyme mobile" evidence="16">
    <location>
        <begin position="436"/>
        <end position="516"/>
    </location>
</feature>
<dbReference type="Gene3D" id="1.20.80.30">
    <property type="match status" value="1"/>
</dbReference>
<evidence type="ECO:0000256" key="2">
    <source>
        <dbReference type="ARBA" id="ARBA00003144"/>
    </source>
</evidence>
<keyword evidence="20" id="KW-1185">Reference proteome</keyword>
<dbReference type="InterPro" id="IPR018274">
    <property type="entry name" value="PEP_util_AS"/>
</dbReference>
<keyword evidence="9 19" id="KW-0418">Kinase</keyword>
<feature type="binding site" evidence="14">
    <location>
        <position position="574"/>
    </location>
    <ligand>
        <name>substrate</name>
    </ligand>
</feature>
<feature type="active site" description="Proton donor" evidence="13">
    <location>
        <position position="844"/>
    </location>
</feature>
<comment type="caution">
    <text evidence="19">The sequence shown here is derived from an EMBL/GenBank/DDBJ whole genome shotgun (WGS) entry which is preliminary data.</text>
</comment>
<feature type="binding site" evidence="14">
    <location>
        <position position="758"/>
    </location>
    <ligand>
        <name>substrate</name>
    </ligand>
</feature>
<comment type="function">
    <text evidence="2">Catalyzes the reversible phosphorylation of pyruvate and phosphate.</text>
</comment>
<dbReference type="InterPro" id="IPR015813">
    <property type="entry name" value="Pyrv/PenolPyrv_kinase-like_dom"/>
</dbReference>
<keyword evidence="8" id="KW-0547">Nucleotide-binding</keyword>
<dbReference type="InterPro" id="IPR023151">
    <property type="entry name" value="PEP_util_CS"/>
</dbReference>
<dbReference type="GO" id="GO:0046872">
    <property type="term" value="F:metal ion binding"/>
    <property type="evidence" value="ECO:0007669"/>
    <property type="project" value="UniProtKB-UniRule"/>
</dbReference>
<dbReference type="Gene3D" id="3.30.1490.20">
    <property type="entry name" value="ATP-grasp fold, A domain"/>
    <property type="match status" value="1"/>
</dbReference>
<organism evidence="19 20">
    <name type="scientific">Sphingomonas gei</name>
    <dbReference type="NCBI Taxonomy" id="1395960"/>
    <lineage>
        <taxon>Bacteria</taxon>
        <taxon>Pseudomonadati</taxon>
        <taxon>Pseudomonadota</taxon>
        <taxon>Alphaproteobacteria</taxon>
        <taxon>Sphingomonadales</taxon>
        <taxon>Sphingomonadaceae</taxon>
        <taxon>Sphingomonas</taxon>
    </lineage>
</organism>
<dbReference type="AlphaFoldDB" id="A0A4S1XD47"/>
<evidence type="ECO:0000256" key="4">
    <source>
        <dbReference type="ARBA" id="ARBA00011994"/>
    </source>
</evidence>
<comment type="cofactor">
    <cofactor evidence="1 12 15">
        <name>Mg(2+)</name>
        <dbReference type="ChEBI" id="CHEBI:18420"/>
    </cofactor>
</comment>
<feature type="domain" description="PEP-utilising enzyme C-terminal" evidence="18">
    <location>
        <begin position="531"/>
        <end position="882"/>
    </location>
</feature>
<dbReference type="SUPFAM" id="SSF51621">
    <property type="entry name" value="Phosphoenolpyruvate/pyruvate domain"/>
    <property type="match status" value="1"/>
</dbReference>
<dbReference type="GO" id="GO:0005524">
    <property type="term" value="F:ATP binding"/>
    <property type="evidence" value="ECO:0007669"/>
    <property type="project" value="UniProtKB-UniRule"/>
</dbReference>
<dbReference type="InterPro" id="IPR010121">
    <property type="entry name" value="Pyruvate_phosphate_dikinase"/>
</dbReference>
<dbReference type="PANTHER" id="PTHR22931:SF9">
    <property type="entry name" value="PYRUVATE, PHOSPHATE DIKINASE 1, CHLOROPLASTIC"/>
    <property type="match status" value="1"/>
</dbReference>
<evidence type="ECO:0000256" key="11">
    <source>
        <dbReference type="ARBA" id="ARBA00022842"/>
    </source>
</evidence>
<evidence type="ECO:0000256" key="8">
    <source>
        <dbReference type="ARBA" id="ARBA00022741"/>
    </source>
</evidence>
<feature type="binding site" evidence="14">
    <location>
        <position position="779"/>
    </location>
    <ligand>
        <name>substrate</name>
    </ligand>
</feature>
<evidence type="ECO:0000259" key="18">
    <source>
        <dbReference type="Pfam" id="PF02896"/>
    </source>
</evidence>
<dbReference type="Gene3D" id="3.50.30.10">
    <property type="entry name" value="Phosphohistidine domain"/>
    <property type="match status" value="1"/>
</dbReference>
<evidence type="ECO:0000256" key="13">
    <source>
        <dbReference type="PIRSR" id="PIRSR000853-1"/>
    </source>
</evidence>
<feature type="binding site" evidence="14">
    <location>
        <position position="781"/>
    </location>
    <ligand>
        <name>substrate</name>
    </ligand>
</feature>
<dbReference type="InterPro" id="IPR000121">
    <property type="entry name" value="PEP_util_C"/>
</dbReference>
<evidence type="ECO:0000256" key="3">
    <source>
        <dbReference type="ARBA" id="ARBA00007837"/>
    </source>
</evidence>
<feature type="binding site" evidence="15">
    <location>
        <position position="758"/>
    </location>
    <ligand>
        <name>Mg(2+)</name>
        <dbReference type="ChEBI" id="CHEBI:18420"/>
    </ligand>
</feature>
<feature type="active site" description="Tele-phosphohistidine intermediate" evidence="13">
    <location>
        <position position="468"/>
    </location>
</feature>
<dbReference type="RefSeq" id="WP_135963259.1">
    <property type="nucleotide sequence ID" value="NZ_SRXT01000003.1"/>
</dbReference>
<evidence type="ECO:0000259" key="16">
    <source>
        <dbReference type="Pfam" id="PF00391"/>
    </source>
</evidence>
<dbReference type="Proteomes" id="UP000306147">
    <property type="component" value="Unassembled WGS sequence"/>
</dbReference>
<protein>
    <recommendedName>
        <fullName evidence="5 12">Pyruvate, phosphate dikinase</fullName>
        <ecNumber evidence="4 12">2.7.9.1</ecNumber>
    </recommendedName>
</protein>
<gene>
    <name evidence="19" type="ORF">E5A73_07790</name>
</gene>
<evidence type="ECO:0000256" key="6">
    <source>
        <dbReference type="ARBA" id="ARBA00022679"/>
    </source>
</evidence>
<dbReference type="NCBIfam" id="NF004531">
    <property type="entry name" value="PRK05878.1"/>
    <property type="match status" value="1"/>
</dbReference>